<evidence type="ECO:0000259" key="7">
    <source>
        <dbReference type="Pfam" id="PF01728"/>
    </source>
</evidence>
<keyword evidence="5" id="KW-0949">S-adenosyl-L-methionine</keyword>
<evidence type="ECO:0000256" key="4">
    <source>
        <dbReference type="ARBA" id="ARBA00022679"/>
    </source>
</evidence>
<gene>
    <name evidence="8" type="ORF">MYAM1_001516</name>
</gene>
<dbReference type="Proteomes" id="UP001219567">
    <property type="component" value="Chromosome 1"/>
</dbReference>
<dbReference type="AlphaFoldDB" id="A0AAJ5YYI9"/>
<name>A0AAJ5YYI9_9BASI</name>
<comment type="similarity">
    <text evidence="1">Belongs to the class I-like SAM-binding methyltransferase superfamily. RNA methyltransferase RlmE family.</text>
</comment>
<keyword evidence="4" id="KW-0808">Transferase</keyword>
<dbReference type="InterPro" id="IPR029063">
    <property type="entry name" value="SAM-dependent_MTases_sf"/>
</dbReference>
<evidence type="ECO:0000256" key="1">
    <source>
        <dbReference type="ARBA" id="ARBA00009258"/>
    </source>
</evidence>
<proteinExistence type="inferred from homology"/>
<evidence type="ECO:0000256" key="2">
    <source>
        <dbReference type="ARBA" id="ARBA00022552"/>
    </source>
</evidence>
<keyword evidence="3" id="KW-0489">Methyltransferase</keyword>
<dbReference type="Pfam" id="PF01728">
    <property type="entry name" value="FtsJ"/>
    <property type="match status" value="1"/>
</dbReference>
<dbReference type="PANTHER" id="PTHR10920">
    <property type="entry name" value="RIBOSOMAL RNA METHYLTRANSFERASE"/>
    <property type="match status" value="1"/>
</dbReference>
<feature type="domain" description="Ribosomal RNA methyltransferase FtsJ" evidence="7">
    <location>
        <begin position="18"/>
        <end position="116"/>
    </location>
</feature>
<evidence type="ECO:0000313" key="8">
    <source>
        <dbReference type="EMBL" id="WFC98784.1"/>
    </source>
</evidence>
<reference evidence="8 9" key="1">
    <citation type="submission" date="2023-03" db="EMBL/GenBank/DDBJ databases">
        <title>Mating type loci evolution in Malassezia.</title>
        <authorList>
            <person name="Coelho M.A."/>
        </authorList>
    </citation>
    <scope>NUCLEOTIDE SEQUENCE [LARGE SCALE GENOMIC DNA]</scope>
    <source>
        <strain evidence="8 9">CBS 9725</strain>
    </source>
</reference>
<dbReference type="GO" id="GO:0005739">
    <property type="term" value="C:mitochondrion"/>
    <property type="evidence" value="ECO:0007669"/>
    <property type="project" value="TreeGrafter"/>
</dbReference>
<evidence type="ECO:0000313" key="9">
    <source>
        <dbReference type="Proteomes" id="UP001219567"/>
    </source>
</evidence>
<accession>A0AAJ5YYI9</accession>
<evidence type="ECO:0000256" key="5">
    <source>
        <dbReference type="ARBA" id="ARBA00022691"/>
    </source>
</evidence>
<dbReference type="Gene3D" id="3.40.50.150">
    <property type="entry name" value="Vaccinia Virus protein VP39"/>
    <property type="match status" value="1"/>
</dbReference>
<dbReference type="PANTHER" id="PTHR10920:SF18">
    <property type="entry name" value="RRNA METHYLTRANSFERASE 2, MITOCHONDRIAL"/>
    <property type="match status" value="1"/>
</dbReference>
<organism evidence="8 9">
    <name type="scientific">Malassezia yamatoensis</name>
    <dbReference type="NCBI Taxonomy" id="253288"/>
    <lineage>
        <taxon>Eukaryota</taxon>
        <taxon>Fungi</taxon>
        <taxon>Dikarya</taxon>
        <taxon>Basidiomycota</taxon>
        <taxon>Ustilaginomycotina</taxon>
        <taxon>Malasseziomycetes</taxon>
        <taxon>Malasseziales</taxon>
        <taxon>Malasseziaceae</taxon>
        <taxon>Malassezia</taxon>
    </lineage>
</organism>
<dbReference type="InterPro" id="IPR002877">
    <property type="entry name" value="RNA_MeTrfase_FtsJ_dom"/>
</dbReference>
<dbReference type="InterPro" id="IPR050082">
    <property type="entry name" value="RNA_methyltr_RlmE"/>
</dbReference>
<sequence>MCFRRWLAAVRGGSSARSYKLLQLDAKYGLLSTDRVVVDLGAAPGGWCQAVHTTSPMSRLFAVDLLPLKVTIPGIEYLRGDFTEEYTREKLRERITGSMDLKDKTHCVDVVLSDMMGMS</sequence>
<dbReference type="GO" id="GO:0008650">
    <property type="term" value="F:rRNA (uridine-2'-O-)-methyltransferase activity"/>
    <property type="evidence" value="ECO:0007669"/>
    <property type="project" value="TreeGrafter"/>
</dbReference>
<dbReference type="SUPFAM" id="SSF53335">
    <property type="entry name" value="S-adenosyl-L-methionine-dependent methyltransferases"/>
    <property type="match status" value="1"/>
</dbReference>
<evidence type="ECO:0000256" key="6">
    <source>
        <dbReference type="ARBA" id="ARBA00041184"/>
    </source>
</evidence>
<dbReference type="EMBL" id="CP119943">
    <property type="protein sequence ID" value="WFC98784.1"/>
    <property type="molecule type" value="Genomic_DNA"/>
</dbReference>
<keyword evidence="2" id="KW-0698">rRNA processing</keyword>
<keyword evidence="9" id="KW-1185">Reference proteome</keyword>
<protein>
    <recommendedName>
        <fullName evidence="6">rRNA methyltransferase 2, mitochondrial</fullName>
    </recommendedName>
</protein>
<evidence type="ECO:0000256" key="3">
    <source>
        <dbReference type="ARBA" id="ARBA00022603"/>
    </source>
</evidence>